<comment type="caution">
    <text evidence="1">The sequence shown here is derived from an EMBL/GenBank/DDBJ whole genome shotgun (WGS) entry which is preliminary data.</text>
</comment>
<reference evidence="1 2" key="1">
    <citation type="journal article" date="2024" name="J Genomics">
        <title>Draft genome sequencing and assembly of Favolaschia claudopus CIRM-BRFM 2984 isolated from oak limbs.</title>
        <authorList>
            <person name="Navarro D."/>
            <person name="Drula E."/>
            <person name="Chaduli D."/>
            <person name="Cazenave R."/>
            <person name="Ahrendt S."/>
            <person name="Wang J."/>
            <person name="Lipzen A."/>
            <person name="Daum C."/>
            <person name="Barry K."/>
            <person name="Grigoriev I.V."/>
            <person name="Favel A."/>
            <person name="Rosso M.N."/>
            <person name="Martin F."/>
        </authorList>
    </citation>
    <scope>NUCLEOTIDE SEQUENCE [LARGE SCALE GENOMIC DNA]</scope>
    <source>
        <strain evidence="1 2">CIRM-BRFM 2984</strain>
    </source>
</reference>
<proteinExistence type="predicted"/>
<accession>A0AAV9ZNV0</accession>
<evidence type="ECO:0000313" key="2">
    <source>
        <dbReference type="Proteomes" id="UP001362999"/>
    </source>
</evidence>
<sequence>IPQEIKKVFPHDALSVAAFSRTALPAKSYALVFPAAETCFSMLTPSMDINQTLKNLNTRPLSPIKLVDELKQAARQAILDGNLSVVDSRFPGTRFSFWVIATWRWLIDMVDAQEEWKAAQDWVNQR</sequence>
<organism evidence="1 2">
    <name type="scientific">Favolaschia claudopus</name>
    <dbReference type="NCBI Taxonomy" id="2862362"/>
    <lineage>
        <taxon>Eukaryota</taxon>
        <taxon>Fungi</taxon>
        <taxon>Dikarya</taxon>
        <taxon>Basidiomycota</taxon>
        <taxon>Agaricomycotina</taxon>
        <taxon>Agaricomycetes</taxon>
        <taxon>Agaricomycetidae</taxon>
        <taxon>Agaricales</taxon>
        <taxon>Marasmiineae</taxon>
        <taxon>Mycenaceae</taxon>
        <taxon>Favolaschia</taxon>
    </lineage>
</organism>
<dbReference type="AlphaFoldDB" id="A0AAV9ZNV0"/>
<name>A0AAV9ZNV0_9AGAR</name>
<dbReference type="Proteomes" id="UP001362999">
    <property type="component" value="Unassembled WGS sequence"/>
</dbReference>
<protein>
    <submittedName>
        <fullName evidence="1">Uncharacterized protein</fullName>
    </submittedName>
</protein>
<feature type="non-terminal residue" evidence="1">
    <location>
        <position position="126"/>
    </location>
</feature>
<feature type="non-terminal residue" evidence="1">
    <location>
        <position position="1"/>
    </location>
</feature>
<dbReference type="EMBL" id="JAWWNJ010000124">
    <property type="protein sequence ID" value="KAK6988235.1"/>
    <property type="molecule type" value="Genomic_DNA"/>
</dbReference>
<keyword evidence="2" id="KW-1185">Reference proteome</keyword>
<gene>
    <name evidence="1" type="ORF">R3P38DRAFT_2455409</name>
</gene>
<evidence type="ECO:0000313" key="1">
    <source>
        <dbReference type="EMBL" id="KAK6988235.1"/>
    </source>
</evidence>